<protein>
    <submittedName>
        <fullName evidence="1">Uncharacterized protein</fullName>
    </submittedName>
</protein>
<dbReference type="InParanoid" id="A0A1S0ULA7"/>
<dbReference type="KEGG" id="loa:LOAG_16777"/>
<dbReference type="EMBL" id="JH712084">
    <property type="protein sequence ID" value="EJD76206.1"/>
    <property type="molecule type" value="Genomic_DNA"/>
</dbReference>
<name>A0A1S0ULA7_LOALO</name>
<proteinExistence type="predicted"/>
<sequence>MTYKKMNTVLAITSTGGRWIIRTIRVPRNPEISWGAHNAISNILVAIPKYCQDHSIRVALINVANDQDTFPPSYNKPTKGEEVEA</sequence>
<dbReference type="GeneID" id="9945807"/>
<accession>A0A1S0ULA7</accession>
<evidence type="ECO:0000313" key="1">
    <source>
        <dbReference type="EMBL" id="EJD76206.1"/>
    </source>
</evidence>
<organism evidence="1">
    <name type="scientific">Loa loa</name>
    <name type="common">Eye worm</name>
    <name type="synonym">Filaria loa</name>
    <dbReference type="NCBI Taxonomy" id="7209"/>
    <lineage>
        <taxon>Eukaryota</taxon>
        <taxon>Metazoa</taxon>
        <taxon>Ecdysozoa</taxon>
        <taxon>Nematoda</taxon>
        <taxon>Chromadorea</taxon>
        <taxon>Rhabditida</taxon>
        <taxon>Spirurina</taxon>
        <taxon>Spiruromorpha</taxon>
        <taxon>Filarioidea</taxon>
        <taxon>Onchocercidae</taxon>
        <taxon>Loa</taxon>
    </lineage>
</organism>
<gene>
    <name evidence="1" type="ORF">LOAG_16777</name>
</gene>
<dbReference type="RefSeq" id="XP_003143956.2">
    <property type="nucleotide sequence ID" value="XM_003143908.2"/>
</dbReference>
<dbReference type="CTD" id="9945807"/>
<reference evidence="1" key="1">
    <citation type="submission" date="2012-04" db="EMBL/GenBank/DDBJ databases">
        <title>The Genome Sequence of Loa loa.</title>
        <authorList>
            <consortium name="The Broad Institute Genome Sequencing Platform"/>
            <consortium name="Broad Institute Genome Sequencing Center for Infectious Disease"/>
            <person name="Nutman T.B."/>
            <person name="Fink D.L."/>
            <person name="Russ C."/>
            <person name="Young S."/>
            <person name="Zeng Q."/>
            <person name="Gargeya S."/>
            <person name="Alvarado L."/>
            <person name="Berlin A."/>
            <person name="Chapman S.B."/>
            <person name="Chen Z."/>
            <person name="Freedman E."/>
            <person name="Gellesch M."/>
            <person name="Goldberg J."/>
            <person name="Griggs A."/>
            <person name="Gujja S."/>
            <person name="Heilman E.R."/>
            <person name="Heiman D."/>
            <person name="Howarth C."/>
            <person name="Mehta T."/>
            <person name="Neiman D."/>
            <person name="Pearson M."/>
            <person name="Roberts A."/>
            <person name="Saif S."/>
            <person name="Shea T."/>
            <person name="Shenoy N."/>
            <person name="Sisk P."/>
            <person name="Stolte C."/>
            <person name="Sykes S."/>
            <person name="White J."/>
            <person name="Yandava C."/>
            <person name="Haas B."/>
            <person name="Henn M.R."/>
            <person name="Nusbaum C."/>
            <person name="Birren B."/>
        </authorList>
    </citation>
    <scope>NUCLEOTIDE SEQUENCE [LARGE SCALE GENOMIC DNA]</scope>
</reference>
<dbReference type="AlphaFoldDB" id="A0A1S0ULA7"/>